<evidence type="ECO:0000313" key="2">
    <source>
        <dbReference type="EMBL" id="JAW16191.1"/>
    </source>
</evidence>
<keyword evidence="1" id="KW-0472">Membrane</keyword>
<name>A0A224Y6H8_9HEMI</name>
<keyword evidence="1" id="KW-0812">Transmembrane</keyword>
<feature type="transmembrane region" description="Helical" evidence="1">
    <location>
        <begin position="27"/>
        <end position="53"/>
    </location>
</feature>
<dbReference type="EMBL" id="GFTR01000235">
    <property type="protein sequence ID" value="JAW16191.1"/>
    <property type="molecule type" value="Transcribed_RNA"/>
</dbReference>
<reference evidence="2" key="1">
    <citation type="journal article" date="2018" name="PLoS Negl. Trop. Dis.">
        <title>An insight into the salivary gland and fat body transcriptome of Panstrongylus lignarius (Hemiptera: Heteroptera), the main vector of Chagas disease in Peru.</title>
        <authorList>
            <person name="Nevoa J.C."/>
            <person name="Mendes M.T."/>
            <person name="da Silva M.V."/>
            <person name="Soares S.C."/>
            <person name="Oliveira C.J.F."/>
            <person name="Ribeiro J.M.C."/>
        </authorList>
    </citation>
    <scope>NUCLEOTIDE SEQUENCE</scope>
</reference>
<protein>
    <submittedName>
        <fullName evidence="2">Uncharacterized protein</fullName>
    </submittedName>
</protein>
<evidence type="ECO:0000256" key="1">
    <source>
        <dbReference type="SAM" id="Phobius"/>
    </source>
</evidence>
<dbReference type="AlphaFoldDB" id="A0A224Y6H8"/>
<organism evidence="2">
    <name type="scientific">Panstrongylus lignarius</name>
    <dbReference type="NCBI Taxonomy" id="156445"/>
    <lineage>
        <taxon>Eukaryota</taxon>
        <taxon>Metazoa</taxon>
        <taxon>Ecdysozoa</taxon>
        <taxon>Arthropoda</taxon>
        <taxon>Hexapoda</taxon>
        <taxon>Insecta</taxon>
        <taxon>Pterygota</taxon>
        <taxon>Neoptera</taxon>
        <taxon>Paraneoptera</taxon>
        <taxon>Hemiptera</taxon>
        <taxon>Heteroptera</taxon>
        <taxon>Panheteroptera</taxon>
        <taxon>Cimicomorpha</taxon>
        <taxon>Reduviidae</taxon>
        <taxon>Triatominae</taxon>
        <taxon>Panstrongylus</taxon>
    </lineage>
</organism>
<accession>A0A224Y6H8</accession>
<keyword evidence="1" id="KW-1133">Transmembrane helix</keyword>
<proteinExistence type="predicted"/>
<sequence length="69" mass="8142">MFLLFITLYDILDQCLGIQYTYKISPFIRFFIFFGLVHGVGTLLCIIRCFCLFIDVKMKNVQLCTYITL</sequence>